<dbReference type="Pfam" id="PF13487">
    <property type="entry name" value="HD_5"/>
    <property type="match status" value="1"/>
</dbReference>
<dbReference type="PANTHER" id="PTHR43155">
    <property type="entry name" value="CYCLIC DI-GMP PHOSPHODIESTERASE PA4108-RELATED"/>
    <property type="match status" value="1"/>
</dbReference>
<gene>
    <name evidence="2" type="ORF">HRV97_03220</name>
</gene>
<name>A0ABX2JIA0_9SPHN</name>
<dbReference type="CDD" id="cd00077">
    <property type="entry name" value="HDc"/>
    <property type="match status" value="1"/>
</dbReference>
<dbReference type="Pfam" id="PF11871">
    <property type="entry name" value="DUF3391"/>
    <property type="match status" value="1"/>
</dbReference>
<dbReference type="EMBL" id="JABULH010000001">
    <property type="protein sequence ID" value="NTS64172.1"/>
    <property type="molecule type" value="Genomic_DNA"/>
</dbReference>
<dbReference type="InterPro" id="IPR021812">
    <property type="entry name" value="DUF3391"/>
</dbReference>
<dbReference type="Gene3D" id="1.10.3210.10">
    <property type="entry name" value="Hypothetical protein af1432"/>
    <property type="match status" value="1"/>
</dbReference>
<evidence type="ECO:0000313" key="3">
    <source>
        <dbReference type="Proteomes" id="UP000621447"/>
    </source>
</evidence>
<dbReference type="SUPFAM" id="SSF109604">
    <property type="entry name" value="HD-domain/PDEase-like"/>
    <property type="match status" value="1"/>
</dbReference>
<evidence type="ECO:0000259" key="1">
    <source>
        <dbReference type="PROSITE" id="PS51832"/>
    </source>
</evidence>
<dbReference type="PANTHER" id="PTHR43155:SF2">
    <property type="entry name" value="CYCLIC DI-GMP PHOSPHODIESTERASE PA4108"/>
    <property type="match status" value="1"/>
</dbReference>
<dbReference type="SMART" id="SM00471">
    <property type="entry name" value="HDc"/>
    <property type="match status" value="1"/>
</dbReference>
<dbReference type="InterPro" id="IPR003607">
    <property type="entry name" value="HD/PDEase_dom"/>
</dbReference>
<evidence type="ECO:0000313" key="2">
    <source>
        <dbReference type="EMBL" id="NTS64172.1"/>
    </source>
</evidence>
<comment type="caution">
    <text evidence="2">The sequence shown here is derived from an EMBL/GenBank/DDBJ whole genome shotgun (WGS) entry which is preliminary data.</text>
</comment>
<keyword evidence="3" id="KW-1185">Reference proteome</keyword>
<feature type="domain" description="HD-GYP" evidence="1">
    <location>
        <begin position="140"/>
        <end position="336"/>
    </location>
</feature>
<dbReference type="InterPro" id="IPR037522">
    <property type="entry name" value="HD_GYP_dom"/>
</dbReference>
<protein>
    <submittedName>
        <fullName evidence="2">HD-GYP domain-containing protein</fullName>
    </submittedName>
</protein>
<accession>A0ABX2JIA0</accession>
<reference evidence="2 3" key="1">
    <citation type="submission" date="2020-06" db="EMBL/GenBank/DDBJ databases">
        <title>Sphingomonas hominis sp. nov., a member of the Sphingomonas, isolated from the hair of a 22-year-old girl.</title>
        <authorList>
            <person name="Zhang D.-F."/>
            <person name="Cui X.-W."/>
        </authorList>
    </citation>
    <scope>NUCLEOTIDE SEQUENCE [LARGE SCALE GENOMIC DNA]</scope>
    <source>
        <strain evidence="2 3">HHU CXW</strain>
    </source>
</reference>
<proteinExistence type="predicted"/>
<dbReference type="Proteomes" id="UP000621447">
    <property type="component" value="Unassembled WGS sequence"/>
</dbReference>
<organism evidence="2 3">
    <name type="scientific">Sphingomonas hominis</name>
    <dbReference type="NCBI Taxonomy" id="2741495"/>
    <lineage>
        <taxon>Bacteria</taxon>
        <taxon>Pseudomonadati</taxon>
        <taxon>Pseudomonadota</taxon>
        <taxon>Alphaproteobacteria</taxon>
        <taxon>Sphingomonadales</taxon>
        <taxon>Sphingomonadaceae</taxon>
        <taxon>Sphingomonas</taxon>
    </lineage>
</organism>
<sequence>MIVEGLEDGWLSHPFWRERFVIKTPADLERVRNGGTNLFIDARSGPAPLTNESSHKVTISVRPKTPAGRPAAPLQVKKSSALRLPRRLPTPPAFDQAERKRASAVVKRSAKIIGDVFDDCRRGHPVVMPQIASVVKDIADALEHNGAAFASVTRLKEKDGYTYTHSIAVCALMITLGRASNATSSEVADLGIAGMLHDIGKLSIDTSILGKAGPLDEGERALIRQHPEMGHRLLASDPQVPSVALDVCLHHHERLDGTGYPFGLHGDQITTAARIAVICDVYDAMTSNRPYKKGKAPADAIAEMASLPDMIDQSLLLKFMRGIGVYPVGSLVRLRSNRLGVIMPTTSASGRGAARSFYNIMEDRISEYEDVVLGDSFKDDQVVQIDEGGEQFGNDWPVMRDRILSGRFLPGQPA</sequence>
<dbReference type="PROSITE" id="PS51832">
    <property type="entry name" value="HD_GYP"/>
    <property type="match status" value="1"/>
</dbReference>